<dbReference type="PANTHER" id="PTHR18964">
    <property type="entry name" value="ROK (REPRESSOR, ORF, KINASE) FAMILY"/>
    <property type="match status" value="1"/>
</dbReference>
<dbReference type="RefSeq" id="WP_012934776.1">
    <property type="nucleotide sequence ID" value="NC_013739.1"/>
</dbReference>
<dbReference type="EMBL" id="CP001854">
    <property type="protein sequence ID" value="ADB51725.1"/>
    <property type="molecule type" value="Genomic_DNA"/>
</dbReference>
<gene>
    <name evidence="2" type="ordered locus">Cwoe_3307</name>
</gene>
<evidence type="ECO:0000313" key="2">
    <source>
        <dbReference type="EMBL" id="ADB51725.1"/>
    </source>
</evidence>
<dbReference type="InterPro" id="IPR000600">
    <property type="entry name" value="ROK"/>
</dbReference>
<sequence length="317" mass="32227">MTTRGGLDLGGTKIQAVVVDDANAVVGEARHPTPTSGGPQDVADAMAAALREAATAAGVETAALGGVGVGSPGAIDTAAGTVGQARNLPDWEGVFPLADALSQLLGTRVALGNDVDVATDAEVVLGAGRGAASLLGVFWGTGVGGGVVLGGRMWRGVGAAGEIGHMVVKQGGARCPCGRRGCMEAYAGRGAMEARARKRHEDGEKTDLFHLMKKHDRPRLTSGIWARALAHEDKLAIELVDDAVEALGTGVASAVNLLDVEVVVLGGGLGLRLGEPYRERIVQAMHPHLFNDDRPPDVRLAELGDLGGAVGAALLVA</sequence>
<comment type="similarity">
    <text evidence="1">Belongs to the ROK (NagC/XylR) family.</text>
</comment>
<proteinExistence type="inferred from homology"/>
<dbReference type="STRING" id="469383.Cwoe_3307"/>
<organism evidence="2 3">
    <name type="scientific">Conexibacter woesei (strain DSM 14684 / CCUG 47730 / CIP 108061 / JCM 11494 / NBRC 100937 / ID131577)</name>
    <dbReference type="NCBI Taxonomy" id="469383"/>
    <lineage>
        <taxon>Bacteria</taxon>
        <taxon>Bacillati</taxon>
        <taxon>Actinomycetota</taxon>
        <taxon>Thermoleophilia</taxon>
        <taxon>Solirubrobacterales</taxon>
        <taxon>Conexibacteraceae</taxon>
        <taxon>Conexibacter</taxon>
    </lineage>
</organism>
<dbReference type="PANTHER" id="PTHR18964:SF149">
    <property type="entry name" value="BIFUNCTIONAL UDP-N-ACETYLGLUCOSAMINE 2-EPIMERASE_N-ACETYLMANNOSAMINE KINASE"/>
    <property type="match status" value="1"/>
</dbReference>
<dbReference type="Proteomes" id="UP000008229">
    <property type="component" value="Chromosome"/>
</dbReference>
<dbReference type="Gene3D" id="3.30.420.40">
    <property type="match status" value="2"/>
</dbReference>
<reference evidence="2 3" key="1">
    <citation type="journal article" date="2010" name="Stand. Genomic Sci.">
        <title>Complete genome sequence of Conexibacter woesei type strain (ID131577).</title>
        <authorList>
            <person name="Pukall R."/>
            <person name="Lapidus A."/>
            <person name="Glavina Del Rio T."/>
            <person name="Copeland A."/>
            <person name="Tice H."/>
            <person name="Cheng J.-F."/>
            <person name="Lucas S."/>
            <person name="Chen F."/>
            <person name="Nolan M."/>
            <person name="Bruce D."/>
            <person name="Goodwin L."/>
            <person name="Pitluck S."/>
            <person name="Mavromatis K."/>
            <person name="Ivanova N."/>
            <person name="Ovchinnikova G."/>
            <person name="Pati A."/>
            <person name="Chen A."/>
            <person name="Palaniappan K."/>
            <person name="Land M."/>
            <person name="Hauser L."/>
            <person name="Chang Y.-J."/>
            <person name="Jeffries C.D."/>
            <person name="Chain P."/>
            <person name="Meincke L."/>
            <person name="Sims D."/>
            <person name="Brettin T."/>
            <person name="Detter J.C."/>
            <person name="Rohde M."/>
            <person name="Goeker M."/>
            <person name="Bristow J."/>
            <person name="Eisen J.A."/>
            <person name="Markowitz V."/>
            <person name="Kyrpides N.C."/>
            <person name="Klenk H.-P."/>
            <person name="Hugenholtz P."/>
        </authorList>
    </citation>
    <scope>NUCLEOTIDE SEQUENCE [LARGE SCALE GENOMIC DNA]</scope>
    <source>
        <strain evidence="3">DSM 14684 / CIP 108061 / JCM 11494 / NBRC 100937 / ID131577</strain>
    </source>
</reference>
<dbReference type="SUPFAM" id="SSF53067">
    <property type="entry name" value="Actin-like ATPase domain"/>
    <property type="match status" value="1"/>
</dbReference>
<evidence type="ECO:0000313" key="3">
    <source>
        <dbReference type="Proteomes" id="UP000008229"/>
    </source>
</evidence>
<dbReference type="AlphaFoldDB" id="D3FF08"/>
<accession>D3FF08</accession>
<reference evidence="3" key="2">
    <citation type="submission" date="2010-01" db="EMBL/GenBank/DDBJ databases">
        <title>The complete genome of Conexibacter woesei DSM 14684.</title>
        <authorList>
            <consortium name="US DOE Joint Genome Institute (JGI-PGF)"/>
            <person name="Lucas S."/>
            <person name="Copeland A."/>
            <person name="Lapidus A."/>
            <person name="Glavina del Rio T."/>
            <person name="Dalin E."/>
            <person name="Tice H."/>
            <person name="Bruce D."/>
            <person name="Goodwin L."/>
            <person name="Pitluck S."/>
            <person name="Kyrpides N."/>
            <person name="Mavromatis K."/>
            <person name="Ivanova N."/>
            <person name="Mikhailova N."/>
            <person name="Chertkov O."/>
            <person name="Brettin T."/>
            <person name="Detter J.C."/>
            <person name="Han C."/>
            <person name="Larimer F."/>
            <person name="Land M."/>
            <person name="Hauser L."/>
            <person name="Markowitz V."/>
            <person name="Cheng J.-F."/>
            <person name="Hugenholtz P."/>
            <person name="Woyke T."/>
            <person name="Wu D."/>
            <person name="Pukall R."/>
            <person name="Steenblock K."/>
            <person name="Schneider S."/>
            <person name="Klenk H.-P."/>
            <person name="Eisen J.A."/>
        </authorList>
    </citation>
    <scope>NUCLEOTIDE SEQUENCE [LARGE SCALE GENOMIC DNA]</scope>
    <source>
        <strain evidence="3">DSM 14684 / CIP 108061 / JCM 11494 / NBRC 100937 / ID131577</strain>
    </source>
</reference>
<dbReference type="Pfam" id="PF00480">
    <property type="entry name" value="ROK"/>
    <property type="match status" value="1"/>
</dbReference>
<name>D3FF08_CONWI</name>
<protein>
    <submittedName>
        <fullName evidence="2">ROK family protein</fullName>
    </submittedName>
</protein>
<dbReference type="KEGG" id="cwo:Cwoe_3307"/>
<dbReference type="OrthoDB" id="3189808at2"/>
<evidence type="ECO:0000256" key="1">
    <source>
        <dbReference type="ARBA" id="ARBA00006479"/>
    </source>
</evidence>
<dbReference type="eggNOG" id="COG1940">
    <property type="taxonomic scope" value="Bacteria"/>
</dbReference>
<keyword evidence="3" id="KW-1185">Reference proteome</keyword>
<dbReference type="InterPro" id="IPR043129">
    <property type="entry name" value="ATPase_NBD"/>
</dbReference>
<dbReference type="HOGENOM" id="CLU_036604_0_4_11"/>